<dbReference type="GO" id="GO:0009986">
    <property type="term" value="C:cell surface"/>
    <property type="evidence" value="ECO:0007669"/>
    <property type="project" value="TreeGrafter"/>
</dbReference>
<feature type="chain" id="PRO_5032271089" evidence="8">
    <location>
        <begin position="21"/>
        <end position="379"/>
    </location>
</feature>
<evidence type="ECO:0000256" key="7">
    <source>
        <dbReference type="RuleBase" id="RU361153"/>
    </source>
</evidence>
<dbReference type="GO" id="GO:0005576">
    <property type="term" value="C:extracellular region"/>
    <property type="evidence" value="ECO:0007669"/>
    <property type="project" value="TreeGrafter"/>
</dbReference>
<evidence type="ECO:0000256" key="6">
    <source>
        <dbReference type="ARBA" id="ARBA00023326"/>
    </source>
</evidence>
<keyword evidence="3" id="KW-0136">Cellulose degradation</keyword>
<gene>
    <name evidence="10" type="ORF">GTP81_06310</name>
</gene>
<keyword evidence="8" id="KW-0732">Signal</keyword>
<dbReference type="PANTHER" id="PTHR31297">
    <property type="entry name" value="GLUCAN ENDO-1,6-BETA-GLUCOSIDASE B"/>
    <property type="match status" value="1"/>
</dbReference>
<evidence type="ECO:0000256" key="5">
    <source>
        <dbReference type="ARBA" id="ARBA00023295"/>
    </source>
</evidence>
<keyword evidence="6" id="KW-0624">Polysaccharide degradation</keyword>
<dbReference type="Proteomes" id="UP000484875">
    <property type="component" value="Unassembled WGS sequence"/>
</dbReference>
<sequence>MATSLLLAAGVAACSGGAATSDPVAAATVAAVPAPAPAATGMRALTSTELAKLMSPGINLGNTLEALPNETAWGNPVPTQALMNAYKAAGFNTVRVPISWTQYADAGNNISAAWLAHIRQVVDYAHNAGLYTVINIHWDGGWMNHTTYDRQAAINDKLTRFWTQIANNFKNDDDTLLFAGTNEVGQDNTYGAPTPEYAAVQNSFNQTFVNAVRATGGNNALRHLVVQGYFANIDSTAASNTVPKDTVANRLFMEVHYYDPFHFTLDDKSKIWQWGAKATDPAAVEAWANEPWVDAEFQKMKTAFGDKGVPVLLGEYGAGMKAAYPGMDVYRKAWDQYITQSAFRHGLVPVYWDTGGLIDRKTGAQLDPDVIAAIVKASK</sequence>
<dbReference type="EMBL" id="WWCV01000008">
    <property type="protein sequence ID" value="MYN16361.1"/>
    <property type="molecule type" value="Genomic_DNA"/>
</dbReference>
<evidence type="ECO:0000259" key="9">
    <source>
        <dbReference type="Pfam" id="PF00150"/>
    </source>
</evidence>
<evidence type="ECO:0000256" key="1">
    <source>
        <dbReference type="ARBA" id="ARBA00005641"/>
    </source>
</evidence>
<dbReference type="AlphaFoldDB" id="A0A845HC85"/>
<evidence type="ECO:0000256" key="2">
    <source>
        <dbReference type="ARBA" id="ARBA00022801"/>
    </source>
</evidence>
<proteinExistence type="inferred from homology"/>
<organism evidence="10 11">
    <name type="scientific">Duganella vulcania</name>
    <dbReference type="NCBI Taxonomy" id="2692166"/>
    <lineage>
        <taxon>Bacteria</taxon>
        <taxon>Pseudomonadati</taxon>
        <taxon>Pseudomonadota</taxon>
        <taxon>Betaproteobacteria</taxon>
        <taxon>Burkholderiales</taxon>
        <taxon>Oxalobacteraceae</taxon>
        <taxon>Telluria group</taxon>
        <taxon>Duganella</taxon>
    </lineage>
</organism>
<name>A0A845HC85_9BURK</name>
<feature type="signal peptide" evidence="8">
    <location>
        <begin position="1"/>
        <end position="20"/>
    </location>
</feature>
<comment type="caution">
    <text evidence="10">The sequence shown here is derived from an EMBL/GenBank/DDBJ whole genome shotgun (WGS) entry which is preliminary data.</text>
</comment>
<comment type="similarity">
    <text evidence="1 7">Belongs to the glycosyl hydrolase 5 (cellulase A) family.</text>
</comment>
<dbReference type="GO" id="GO:0030245">
    <property type="term" value="P:cellulose catabolic process"/>
    <property type="evidence" value="ECO:0007669"/>
    <property type="project" value="UniProtKB-KW"/>
</dbReference>
<evidence type="ECO:0000256" key="8">
    <source>
        <dbReference type="SAM" id="SignalP"/>
    </source>
</evidence>
<dbReference type="GO" id="GO:0008422">
    <property type="term" value="F:beta-glucosidase activity"/>
    <property type="evidence" value="ECO:0007669"/>
    <property type="project" value="TreeGrafter"/>
</dbReference>
<keyword evidence="2 7" id="KW-0378">Hydrolase</keyword>
<evidence type="ECO:0000313" key="10">
    <source>
        <dbReference type="EMBL" id="MYN16361.1"/>
    </source>
</evidence>
<reference evidence="10 11" key="1">
    <citation type="submission" date="2019-12" db="EMBL/GenBank/DDBJ databases">
        <title>Novel species isolated from a subtropical stream in China.</title>
        <authorList>
            <person name="Lu H."/>
        </authorList>
    </citation>
    <scope>NUCLEOTIDE SEQUENCE [LARGE SCALE GENOMIC DNA]</scope>
    <source>
        <strain evidence="10 11">FT107W</strain>
    </source>
</reference>
<evidence type="ECO:0000256" key="3">
    <source>
        <dbReference type="ARBA" id="ARBA00023001"/>
    </source>
</evidence>
<dbReference type="InterPro" id="IPR001547">
    <property type="entry name" value="Glyco_hydro_5"/>
</dbReference>
<evidence type="ECO:0000256" key="4">
    <source>
        <dbReference type="ARBA" id="ARBA00023277"/>
    </source>
</evidence>
<dbReference type="InterPro" id="IPR017853">
    <property type="entry name" value="GH"/>
</dbReference>
<accession>A0A845HC85</accession>
<feature type="domain" description="Glycoside hydrolase family 5" evidence="9">
    <location>
        <begin position="69"/>
        <end position="354"/>
    </location>
</feature>
<dbReference type="Gene3D" id="3.20.20.80">
    <property type="entry name" value="Glycosidases"/>
    <property type="match status" value="1"/>
</dbReference>
<protein>
    <submittedName>
        <fullName evidence="10">Cellulase family glycosylhydrolase</fullName>
    </submittedName>
</protein>
<dbReference type="InterPro" id="IPR050386">
    <property type="entry name" value="Glycosyl_hydrolase_5"/>
</dbReference>
<evidence type="ECO:0000313" key="11">
    <source>
        <dbReference type="Proteomes" id="UP000484875"/>
    </source>
</evidence>
<keyword evidence="5 7" id="KW-0326">Glycosidase</keyword>
<dbReference type="PANTHER" id="PTHR31297:SF41">
    <property type="entry name" value="ENDOGLUCANASE, PUTATIVE (AFU_ORTHOLOGUE AFUA_5G01830)-RELATED"/>
    <property type="match status" value="1"/>
</dbReference>
<keyword evidence="4" id="KW-0119">Carbohydrate metabolism</keyword>
<dbReference type="Pfam" id="PF00150">
    <property type="entry name" value="Cellulase"/>
    <property type="match status" value="1"/>
</dbReference>
<dbReference type="SUPFAM" id="SSF51445">
    <property type="entry name" value="(Trans)glycosidases"/>
    <property type="match status" value="1"/>
</dbReference>
<keyword evidence="11" id="KW-1185">Reference proteome</keyword>